<dbReference type="GO" id="GO:0042286">
    <property type="term" value="F:glutamate-1-semialdehyde 2,1-aminomutase activity"/>
    <property type="evidence" value="ECO:0007669"/>
    <property type="project" value="UniProtKB-UniRule"/>
</dbReference>
<dbReference type="PANTHER" id="PTHR43713:SF3">
    <property type="entry name" value="GLUTAMATE-1-SEMIALDEHYDE 2,1-AMINOMUTASE 1, CHLOROPLASTIC-RELATED"/>
    <property type="match status" value="1"/>
</dbReference>
<keyword evidence="6 7" id="KW-0627">Porphyrin biosynthesis</keyword>
<dbReference type="Proteomes" id="UP000270757">
    <property type="component" value="Unassembled WGS sequence"/>
</dbReference>
<reference evidence="9 10" key="1">
    <citation type="submission" date="2018-09" db="EMBL/GenBank/DDBJ databases">
        <title>Draft genome sequences of Legionella taurinensis isolated from water samples.</title>
        <authorList>
            <person name="Chakeri A."/>
            <person name="Allerberger F."/>
            <person name="Kundi M."/>
            <person name="Ruppitsch W."/>
            <person name="Schmid D."/>
        </authorList>
    </citation>
    <scope>NUCLEOTIDE SEQUENCE [LARGE SCALE GENOMIC DNA]</scope>
    <source>
        <strain evidence="9 10">4570-18-6</strain>
    </source>
</reference>
<dbReference type="SUPFAM" id="SSF53335">
    <property type="entry name" value="S-adenosyl-L-methionine-dependent methyltransferases"/>
    <property type="match status" value="1"/>
</dbReference>
<comment type="caution">
    <text evidence="9">The sequence shown here is derived from an EMBL/GenBank/DDBJ whole genome shotgun (WGS) entry which is preliminary data.</text>
</comment>
<dbReference type="UniPathway" id="UPA00251">
    <property type="reaction ID" value="UER00317"/>
</dbReference>
<dbReference type="Gene3D" id="3.40.640.10">
    <property type="entry name" value="Type I PLP-dependent aspartate aminotransferase-like (Major domain)"/>
    <property type="match status" value="1"/>
</dbReference>
<dbReference type="EMBL" id="QZWB01000012">
    <property type="protein sequence ID" value="RJT45209.1"/>
    <property type="molecule type" value="Genomic_DNA"/>
</dbReference>
<dbReference type="Gene3D" id="3.90.1150.10">
    <property type="entry name" value="Aspartate Aminotransferase, domain 1"/>
    <property type="match status" value="1"/>
</dbReference>
<dbReference type="GO" id="GO:0015995">
    <property type="term" value="P:chlorophyll biosynthetic process"/>
    <property type="evidence" value="ECO:0007669"/>
    <property type="project" value="UniProtKB-UniRule"/>
</dbReference>
<organism evidence="9 10">
    <name type="scientific">Legionella taurinensis</name>
    <dbReference type="NCBI Taxonomy" id="70611"/>
    <lineage>
        <taxon>Bacteria</taxon>
        <taxon>Pseudomonadati</taxon>
        <taxon>Pseudomonadota</taxon>
        <taxon>Gammaproteobacteria</taxon>
        <taxon>Legionellales</taxon>
        <taxon>Legionellaceae</taxon>
        <taxon>Legionella</taxon>
    </lineage>
</organism>
<evidence type="ECO:0000256" key="2">
    <source>
        <dbReference type="ARBA" id="ARBA00004819"/>
    </source>
</evidence>
<feature type="modified residue" description="N6-(pyridoxal phosphate)lysine" evidence="7">
    <location>
        <position position="265"/>
    </location>
</feature>
<comment type="subunit">
    <text evidence="7">Homodimer.</text>
</comment>
<dbReference type="InterPro" id="IPR015424">
    <property type="entry name" value="PyrdxlP-dep_Trfase"/>
</dbReference>
<evidence type="ECO:0000256" key="6">
    <source>
        <dbReference type="ARBA" id="ARBA00023244"/>
    </source>
</evidence>
<keyword evidence="5 7" id="KW-0413">Isomerase</keyword>
<dbReference type="AlphaFoldDB" id="A0A3A5L5E0"/>
<dbReference type="Pfam" id="PF01209">
    <property type="entry name" value="Ubie_methyltran"/>
    <property type="match status" value="1"/>
</dbReference>
<dbReference type="GO" id="GO:0008483">
    <property type="term" value="F:transaminase activity"/>
    <property type="evidence" value="ECO:0007669"/>
    <property type="project" value="InterPro"/>
</dbReference>
<comment type="catalytic activity">
    <reaction evidence="7">
        <text>(S)-4-amino-5-oxopentanoate = 5-aminolevulinate</text>
        <dbReference type="Rhea" id="RHEA:14265"/>
        <dbReference type="ChEBI" id="CHEBI:57501"/>
        <dbReference type="ChEBI" id="CHEBI:356416"/>
        <dbReference type="EC" id="5.4.3.8"/>
    </reaction>
</comment>
<dbReference type="GO" id="GO:0005737">
    <property type="term" value="C:cytoplasm"/>
    <property type="evidence" value="ECO:0007669"/>
    <property type="project" value="UniProtKB-SubCell"/>
</dbReference>
<dbReference type="NCBIfam" id="TIGR00713">
    <property type="entry name" value="hemL"/>
    <property type="match status" value="1"/>
</dbReference>
<dbReference type="InterPro" id="IPR010940">
    <property type="entry name" value="Mg_prot_MeTrfase_C"/>
</dbReference>
<dbReference type="InterPro" id="IPR004639">
    <property type="entry name" value="4pyrrol_synth_GluAld_NH2Trfase"/>
</dbReference>
<evidence type="ECO:0000256" key="7">
    <source>
        <dbReference type="HAMAP-Rule" id="MF_00375"/>
    </source>
</evidence>
<evidence type="ECO:0000256" key="4">
    <source>
        <dbReference type="ARBA" id="ARBA00022898"/>
    </source>
</evidence>
<dbReference type="CDD" id="cd02440">
    <property type="entry name" value="AdoMet_MTases"/>
    <property type="match status" value="1"/>
</dbReference>
<evidence type="ECO:0000256" key="1">
    <source>
        <dbReference type="ARBA" id="ARBA00001933"/>
    </source>
</evidence>
<dbReference type="Pfam" id="PF07109">
    <property type="entry name" value="Mg-por_mtran_C"/>
    <property type="match status" value="1"/>
</dbReference>
<dbReference type="FunFam" id="3.40.640.10:FF:000021">
    <property type="entry name" value="Glutamate-1-semialdehyde 2,1-aminomutase"/>
    <property type="match status" value="1"/>
</dbReference>
<dbReference type="GO" id="GO:0046406">
    <property type="term" value="F:magnesium protoporphyrin IX methyltransferase activity"/>
    <property type="evidence" value="ECO:0007669"/>
    <property type="project" value="UniProtKB-UniRule"/>
</dbReference>
<dbReference type="InterPro" id="IPR015421">
    <property type="entry name" value="PyrdxlP-dep_Trfase_major"/>
</dbReference>
<comment type="cofactor">
    <cofactor evidence="1 7">
        <name>pyridoxal 5'-phosphate</name>
        <dbReference type="ChEBI" id="CHEBI:597326"/>
    </cofactor>
</comment>
<comment type="similarity">
    <text evidence="3 7">Belongs to the class-III pyridoxal-phosphate-dependent aminotransferase family. HemL subfamily.</text>
</comment>
<feature type="domain" description="Magnesium-protoporphyrin IX methyltransferase C-terminal" evidence="8">
    <location>
        <begin position="577"/>
        <end position="669"/>
    </location>
</feature>
<dbReference type="EC" id="5.4.3.8" evidence="7"/>
<evidence type="ECO:0000256" key="3">
    <source>
        <dbReference type="ARBA" id="ARBA00008981"/>
    </source>
</evidence>
<protein>
    <recommendedName>
        <fullName evidence="7">Glutamate-1-semialdehyde 2,1-aminomutase</fullName>
        <shortName evidence="7">GSA</shortName>
        <ecNumber evidence="7">5.4.3.8</ecNumber>
    </recommendedName>
    <alternativeName>
        <fullName evidence="7">Glutamate-1-semialdehyde aminotransferase</fullName>
        <shortName evidence="7">GSA-AT</shortName>
    </alternativeName>
</protein>
<dbReference type="InterPro" id="IPR015422">
    <property type="entry name" value="PyrdxlP-dep_Trfase_small"/>
</dbReference>
<comment type="subcellular location">
    <subcellularLocation>
        <location evidence="7">Cytoplasm</location>
    </subcellularLocation>
</comment>
<dbReference type="GO" id="GO:0030170">
    <property type="term" value="F:pyridoxal phosphate binding"/>
    <property type="evidence" value="ECO:0007669"/>
    <property type="project" value="InterPro"/>
</dbReference>
<sequence length="675" mass="73863">MTLSSRLFEQAQALFPGGVNSPVRAFKSVGGTPVFFKEGRGAYLIDVDGKEYIDYVGSWGPMILGHCNPAVVEAAREAVGHFLSFGAPSVQEMELGKRIIELMPSMEKIRFMNSGTEATMTALRLARGYTGRNKIIKFKGCYHGHSDCLLAKAGSGVLTLGIPSTPGVPASVTEHTLVADYNQLDDVALLFKNNGHDIAAIIVEPVCGNMGFVLPQEGFLQGLRALCDQYGALLLFDEVMTGFRVALGGAQSLFNVKPDLTTLGKVIGGGMPVGALGGRAEIMDCLAPVGGVYQAGTLSGNPLVMTIGLATINQLATPGFFARLSKTTNALVQGLNELGDRLGIPLHGLSRGGMFGFFFNPKKEIAHFSDVAEGNEALFNFFFHGMLDKGIYLAPSMFEAGFVSICHGQDEIDKTLSAAEETLQDSIKKNLMPPSRSVAEAPKEKTHQEALIQTADYFNQTGFERWKLIYSNSDKANFIQKIIRKGHNRIIESLIKYLTETNNIRGKRFCDAGCGVGMVAIELSKQEPSAIFASDISQAMVNEAKSRYQQQGNLKTEAHFTVSNLEDLQGKFDNVICLDVIFHYPQAAAEQMVDKLFQLSNHMVIISFAPYSIFFAGWKKLGEFFPGAKKATRAHLLKMKPFINLAKKYHFKPVFIKKTKAVFYYSTLVIFEKKP</sequence>
<gene>
    <name evidence="7 9" type="primary">hemL</name>
    <name evidence="9" type="ORF">D6J04_10880</name>
</gene>
<dbReference type="Gene3D" id="3.40.50.150">
    <property type="entry name" value="Vaccinia Virus protein VP39"/>
    <property type="match status" value="1"/>
</dbReference>
<evidence type="ECO:0000259" key="8">
    <source>
        <dbReference type="Pfam" id="PF07109"/>
    </source>
</evidence>
<keyword evidence="7" id="KW-0963">Cytoplasm</keyword>
<dbReference type="PANTHER" id="PTHR43713">
    <property type="entry name" value="GLUTAMATE-1-SEMIALDEHYDE 2,1-AMINOMUTASE"/>
    <property type="match status" value="1"/>
</dbReference>
<dbReference type="HAMAP" id="MF_00375">
    <property type="entry name" value="HemL_aminotrans_3"/>
    <property type="match status" value="1"/>
</dbReference>
<dbReference type="InterPro" id="IPR010251">
    <property type="entry name" value="Mg_prot_MeTrfase"/>
</dbReference>
<dbReference type="GO" id="GO:0006782">
    <property type="term" value="P:protoporphyrinogen IX biosynthetic process"/>
    <property type="evidence" value="ECO:0007669"/>
    <property type="project" value="UniProtKB-UniRule"/>
</dbReference>
<dbReference type="InterPro" id="IPR049704">
    <property type="entry name" value="Aminotrans_3_PPA_site"/>
</dbReference>
<dbReference type="InterPro" id="IPR005814">
    <property type="entry name" value="Aminotrans_3"/>
</dbReference>
<keyword evidence="4 7" id="KW-0663">Pyridoxal phosphate</keyword>
<name>A0A3A5L5E0_9GAMM</name>
<accession>A0A3A5L5E0</accession>
<comment type="pathway">
    <text evidence="2">Porphyrin-containing compound metabolism; protoporphyrin-IX biosynthesis; 5-aminolevulinate from L-glutamyl-tRNA(Glu): step 2/2.</text>
</comment>
<evidence type="ECO:0000256" key="5">
    <source>
        <dbReference type="ARBA" id="ARBA00023235"/>
    </source>
</evidence>
<dbReference type="SUPFAM" id="SSF53383">
    <property type="entry name" value="PLP-dependent transferases"/>
    <property type="match status" value="1"/>
</dbReference>
<dbReference type="CDD" id="cd00610">
    <property type="entry name" value="OAT_like"/>
    <property type="match status" value="1"/>
</dbReference>
<dbReference type="NCBIfam" id="NF000818">
    <property type="entry name" value="PRK00062.1"/>
    <property type="match status" value="1"/>
</dbReference>
<dbReference type="PROSITE" id="PS00600">
    <property type="entry name" value="AA_TRANSFER_CLASS_3"/>
    <property type="match status" value="1"/>
</dbReference>
<dbReference type="NCBIfam" id="TIGR02021">
    <property type="entry name" value="BchM-ChlM"/>
    <property type="match status" value="1"/>
</dbReference>
<dbReference type="InterPro" id="IPR029063">
    <property type="entry name" value="SAM-dependent_MTases_sf"/>
</dbReference>
<proteinExistence type="inferred from homology"/>
<evidence type="ECO:0000313" key="10">
    <source>
        <dbReference type="Proteomes" id="UP000270757"/>
    </source>
</evidence>
<dbReference type="Pfam" id="PF00202">
    <property type="entry name" value="Aminotran_3"/>
    <property type="match status" value="1"/>
</dbReference>
<evidence type="ECO:0000313" key="9">
    <source>
        <dbReference type="EMBL" id="RJT45209.1"/>
    </source>
</evidence>
<dbReference type="PROSITE" id="PS51556">
    <property type="entry name" value="SAM_MT_MG_PIX"/>
    <property type="match status" value="1"/>
</dbReference>